<feature type="compositionally biased region" description="Acidic residues" evidence="1">
    <location>
        <begin position="1"/>
        <end position="12"/>
    </location>
</feature>
<evidence type="ECO:0000313" key="3">
    <source>
        <dbReference type="Proteomes" id="UP001431209"/>
    </source>
</evidence>
<dbReference type="Proteomes" id="UP001431209">
    <property type="component" value="Unassembled WGS sequence"/>
</dbReference>
<feature type="compositionally biased region" description="Polar residues" evidence="1">
    <location>
        <begin position="26"/>
        <end position="38"/>
    </location>
</feature>
<accession>A0AAW2Z3X6</accession>
<dbReference type="EMBL" id="JAOPGA020000962">
    <property type="protein sequence ID" value="KAL0483456.1"/>
    <property type="molecule type" value="Genomic_DNA"/>
</dbReference>
<evidence type="ECO:0000313" key="2">
    <source>
        <dbReference type="EMBL" id="KAL0483456.1"/>
    </source>
</evidence>
<gene>
    <name evidence="2" type="ORF">AKO1_014739</name>
</gene>
<sequence length="141" mass="16888">MVKNDDDIEFVNEETRTKKSRRETMPSETCSNSNFTSSHKSDNIVDSEPMYNKLQKKSTDKIEDTRVYSKTPIEHHNNLERTTGFRNYRDVVAEREHFTPYIRDESFSIIDMLFNGIDRPKQQQVRYVSRVPHQNNYRPFY</sequence>
<reference evidence="2 3" key="1">
    <citation type="submission" date="2024-03" db="EMBL/GenBank/DDBJ databases">
        <title>The Acrasis kona genome and developmental transcriptomes reveal deep origins of eukaryotic multicellular pathways.</title>
        <authorList>
            <person name="Sheikh S."/>
            <person name="Fu C.-J."/>
            <person name="Brown M.W."/>
            <person name="Baldauf S.L."/>
        </authorList>
    </citation>
    <scope>NUCLEOTIDE SEQUENCE [LARGE SCALE GENOMIC DNA]</scope>
    <source>
        <strain evidence="2 3">ATCC MYA-3509</strain>
    </source>
</reference>
<feature type="compositionally biased region" description="Basic and acidic residues" evidence="1">
    <location>
        <begin position="13"/>
        <end position="25"/>
    </location>
</feature>
<organism evidence="2 3">
    <name type="scientific">Acrasis kona</name>
    <dbReference type="NCBI Taxonomy" id="1008807"/>
    <lineage>
        <taxon>Eukaryota</taxon>
        <taxon>Discoba</taxon>
        <taxon>Heterolobosea</taxon>
        <taxon>Tetramitia</taxon>
        <taxon>Eutetramitia</taxon>
        <taxon>Acrasidae</taxon>
        <taxon>Acrasis</taxon>
    </lineage>
</organism>
<dbReference type="AlphaFoldDB" id="A0AAW2Z3X6"/>
<keyword evidence="3" id="KW-1185">Reference proteome</keyword>
<proteinExistence type="predicted"/>
<evidence type="ECO:0000256" key="1">
    <source>
        <dbReference type="SAM" id="MobiDB-lite"/>
    </source>
</evidence>
<name>A0AAW2Z3X6_9EUKA</name>
<comment type="caution">
    <text evidence="2">The sequence shown here is derived from an EMBL/GenBank/DDBJ whole genome shotgun (WGS) entry which is preliminary data.</text>
</comment>
<feature type="region of interest" description="Disordered" evidence="1">
    <location>
        <begin position="1"/>
        <end position="62"/>
    </location>
</feature>
<protein>
    <submittedName>
        <fullName evidence="2">DNA mismatch repair protein MutL</fullName>
    </submittedName>
</protein>